<feature type="transmembrane region" description="Helical" evidence="1">
    <location>
        <begin position="38"/>
        <end position="60"/>
    </location>
</feature>
<organism evidence="2 3">
    <name type="scientific">Dendrobium thyrsiflorum</name>
    <name type="common">Pinecone-like raceme dendrobium</name>
    <name type="synonym">Orchid</name>
    <dbReference type="NCBI Taxonomy" id="117978"/>
    <lineage>
        <taxon>Eukaryota</taxon>
        <taxon>Viridiplantae</taxon>
        <taxon>Streptophyta</taxon>
        <taxon>Embryophyta</taxon>
        <taxon>Tracheophyta</taxon>
        <taxon>Spermatophyta</taxon>
        <taxon>Magnoliopsida</taxon>
        <taxon>Liliopsida</taxon>
        <taxon>Asparagales</taxon>
        <taxon>Orchidaceae</taxon>
        <taxon>Epidendroideae</taxon>
        <taxon>Malaxideae</taxon>
        <taxon>Dendrobiinae</taxon>
        <taxon>Dendrobium</taxon>
    </lineage>
</organism>
<reference evidence="2 3" key="1">
    <citation type="journal article" date="2024" name="Plant Biotechnol. J.">
        <title>Dendrobium thyrsiflorum genome and its molecular insights into genes involved in important horticultural traits.</title>
        <authorList>
            <person name="Chen B."/>
            <person name="Wang J.Y."/>
            <person name="Zheng P.J."/>
            <person name="Li K.L."/>
            <person name="Liang Y.M."/>
            <person name="Chen X.F."/>
            <person name="Zhang C."/>
            <person name="Zhao X."/>
            <person name="He X."/>
            <person name="Zhang G.Q."/>
            <person name="Liu Z.J."/>
            <person name="Xu Q."/>
        </authorList>
    </citation>
    <scope>NUCLEOTIDE SEQUENCE [LARGE SCALE GENOMIC DNA]</scope>
    <source>
        <strain evidence="2">GZMU011</strain>
    </source>
</reference>
<evidence type="ECO:0000313" key="3">
    <source>
        <dbReference type="Proteomes" id="UP001552299"/>
    </source>
</evidence>
<dbReference type="Proteomes" id="UP001552299">
    <property type="component" value="Unassembled WGS sequence"/>
</dbReference>
<keyword evidence="1" id="KW-0812">Transmembrane</keyword>
<keyword evidence="1" id="KW-1133">Transmembrane helix</keyword>
<comment type="caution">
    <text evidence="2">The sequence shown here is derived from an EMBL/GenBank/DDBJ whole genome shotgun (WGS) entry which is preliminary data.</text>
</comment>
<accession>A0ABD0V174</accession>
<dbReference type="EMBL" id="JANQDX010000009">
    <property type="protein sequence ID" value="KAL0918964.1"/>
    <property type="molecule type" value="Genomic_DNA"/>
</dbReference>
<name>A0ABD0V174_DENTH</name>
<protein>
    <submittedName>
        <fullName evidence="2">Uncharacterized protein</fullName>
    </submittedName>
</protein>
<evidence type="ECO:0000256" key="1">
    <source>
        <dbReference type="SAM" id="Phobius"/>
    </source>
</evidence>
<sequence>MRQPMATNQIPCTLRSMTVSVGRLKSTARQQKVGEKPLLSVSTFVLVYGLFVFLHVSLLLDSREFVKMEQIHDSLGSLNLLLQLYFNPATVKMLSNLKNLGNIWTSRRYGIAVCVLLRSSRTDNASRPGREQTERVRPLRRSCVRRGPTTRADRDASRPSEFVLFVEVAFVEDRRREQTASAFVFCVDIDLDIDLGNNFLGELKFGRPLGGL</sequence>
<evidence type="ECO:0000313" key="2">
    <source>
        <dbReference type="EMBL" id="KAL0918964.1"/>
    </source>
</evidence>
<gene>
    <name evidence="2" type="ORF">M5K25_011016</name>
</gene>
<keyword evidence="1" id="KW-0472">Membrane</keyword>
<dbReference type="AlphaFoldDB" id="A0ABD0V174"/>
<keyword evidence="3" id="KW-1185">Reference proteome</keyword>
<proteinExistence type="predicted"/>